<dbReference type="Proteomes" id="UP000177996">
    <property type="component" value="Unassembled WGS sequence"/>
</dbReference>
<dbReference type="SUPFAM" id="SSF55608">
    <property type="entry name" value="Homing endonucleases"/>
    <property type="match status" value="1"/>
</dbReference>
<dbReference type="Gene3D" id="3.10.28.10">
    <property type="entry name" value="Homing endonucleases"/>
    <property type="match status" value="1"/>
</dbReference>
<gene>
    <name evidence="2" type="ORF">A3D65_01100</name>
</gene>
<dbReference type="InterPro" id="IPR027434">
    <property type="entry name" value="Homing_endonucl"/>
</dbReference>
<proteinExistence type="predicted"/>
<sequence>MAPKKLKKLSKENAAYLAGLIDGEGTITLTNKQKGAERQLVVSISNTEYDLLESVFKMTGVWKITSKRSTNQAHRTGHTFVLSNRQALELLSRMLPYLHSYKKQRAKLVIKNYIRLTPRNGKYTPALLAKREKFVKKFFEMKFSLQKQKISTKG</sequence>
<dbReference type="AlphaFoldDB" id="A0A1G2D4C2"/>
<accession>A0A1G2D4C2</accession>
<organism evidence="2 3">
    <name type="scientific">Candidatus Lloydbacteria bacterium RIFCSPHIGHO2_02_FULL_50_13</name>
    <dbReference type="NCBI Taxonomy" id="1798661"/>
    <lineage>
        <taxon>Bacteria</taxon>
        <taxon>Candidatus Lloydiibacteriota</taxon>
    </lineage>
</organism>
<dbReference type="Pfam" id="PF14528">
    <property type="entry name" value="LAGLIDADG_3"/>
    <property type="match status" value="1"/>
</dbReference>
<reference evidence="2 3" key="1">
    <citation type="journal article" date="2016" name="Nat. Commun.">
        <title>Thousands of microbial genomes shed light on interconnected biogeochemical processes in an aquifer system.</title>
        <authorList>
            <person name="Anantharaman K."/>
            <person name="Brown C.T."/>
            <person name="Hug L.A."/>
            <person name="Sharon I."/>
            <person name="Castelle C.J."/>
            <person name="Probst A.J."/>
            <person name="Thomas B.C."/>
            <person name="Singh A."/>
            <person name="Wilkins M.J."/>
            <person name="Karaoz U."/>
            <person name="Brodie E.L."/>
            <person name="Williams K.H."/>
            <person name="Hubbard S.S."/>
            <person name="Banfield J.F."/>
        </authorList>
    </citation>
    <scope>NUCLEOTIDE SEQUENCE [LARGE SCALE GENOMIC DNA]</scope>
</reference>
<feature type="domain" description="Homing endonuclease LAGLIDADG" evidence="1">
    <location>
        <begin position="13"/>
        <end position="89"/>
    </location>
</feature>
<dbReference type="InterPro" id="IPR004860">
    <property type="entry name" value="LAGLIDADG_dom"/>
</dbReference>
<comment type="caution">
    <text evidence="2">The sequence shown here is derived from an EMBL/GenBank/DDBJ whole genome shotgun (WGS) entry which is preliminary data.</text>
</comment>
<name>A0A1G2D4C2_9BACT</name>
<protein>
    <recommendedName>
        <fullName evidence="1">Homing endonuclease LAGLIDADG domain-containing protein</fullName>
    </recommendedName>
</protein>
<dbReference type="GO" id="GO:0004519">
    <property type="term" value="F:endonuclease activity"/>
    <property type="evidence" value="ECO:0007669"/>
    <property type="project" value="InterPro"/>
</dbReference>
<evidence type="ECO:0000313" key="2">
    <source>
        <dbReference type="EMBL" id="OGZ08312.1"/>
    </source>
</evidence>
<evidence type="ECO:0000313" key="3">
    <source>
        <dbReference type="Proteomes" id="UP000177996"/>
    </source>
</evidence>
<dbReference type="EMBL" id="MHLL01000038">
    <property type="protein sequence ID" value="OGZ08312.1"/>
    <property type="molecule type" value="Genomic_DNA"/>
</dbReference>
<evidence type="ECO:0000259" key="1">
    <source>
        <dbReference type="Pfam" id="PF14528"/>
    </source>
</evidence>